<evidence type="ECO:0000313" key="2">
    <source>
        <dbReference type="Proteomes" id="UP000265520"/>
    </source>
</evidence>
<dbReference type="EMBL" id="LXQA010280444">
    <property type="protein sequence ID" value="MCI40499.1"/>
    <property type="molecule type" value="Genomic_DNA"/>
</dbReference>
<proteinExistence type="predicted"/>
<comment type="caution">
    <text evidence="1">The sequence shown here is derived from an EMBL/GenBank/DDBJ whole genome shotgun (WGS) entry which is preliminary data.</text>
</comment>
<keyword evidence="2" id="KW-1185">Reference proteome</keyword>
<name>A0A392RVU4_9FABA</name>
<dbReference type="AlphaFoldDB" id="A0A392RVU4"/>
<feature type="non-terminal residue" evidence="1">
    <location>
        <position position="37"/>
    </location>
</feature>
<reference evidence="1 2" key="1">
    <citation type="journal article" date="2018" name="Front. Plant Sci.">
        <title>Red Clover (Trifolium pratense) and Zigzag Clover (T. medium) - A Picture of Genomic Similarities and Differences.</title>
        <authorList>
            <person name="Dluhosova J."/>
            <person name="Istvanek J."/>
            <person name="Nedelnik J."/>
            <person name="Repkova J."/>
        </authorList>
    </citation>
    <scope>NUCLEOTIDE SEQUENCE [LARGE SCALE GENOMIC DNA]</scope>
    <source>
        <strain evidence="2">cv. 10/8</strain>
        <tissue evidence="1">Leaf</tissue>
    </source>
</reference>
<accession>A0A392RVU4</accession>
<protein>
    <submittedName>
        <fullName evidence="1">Uncharacterized protein</fullName>
    </submittedName>
</protein>
<organism evidence="1 2">
    <name type="scientific">Trifolium medium</name>
    <dbReference type="NCBI Taxonomy" id="97028"/>
    <lineage>
        <taxon>Eukaryota</taxon>
        <taxon>Viridiplantae</taxon>
        <taxon>Streptophyta</taxon>
        <taxon>Embryophyta</taxon>
        <taxon>Tracheophyta</taxon>
        <taxon>Spermatophyta</taxon>
        <taxon>Magnoliopsida</taxon>
        <taxon>eudicotyledons</taxon>
        <taxon>Gunneridae</taxon>
        <taxon>Pentapetalae</taxon>
        <taxon>rosids</taxon>
        <taxon>fabids</taxon>
        <taxon>Fabales</taxon>
        <taxon>Fabaceae</taxon>
        <taxon>Papilionoideae</taxon>
        <taxon>50 kb inversion clade</taxon>
        <taxon>NPAAA clade</taxon>
        <taxon>Hologalegina</taxon>
        <taxon>IRL clade</taxon>
        <taxon>Trifolieae</taxon>
        <taxon>Trifolium</taxon>
    </lineage>
</organism>
<evidence type="ECO:0000313" key="1">
    <source>
        <dbReference type="EMBL" id="MCI40499.1"/>
    </source>
</evidence>
<sequence>MIGKLLKKSETGYLAGREMSRWASTVPEGFSLQPSSF</sequence>
<dbReference type="Proteomes" id="UP000265520">
    <property type="component" value="Unassembled WGS sequence"/>
</dbReference>